<protein>
    <recommendedName>
        <fullName evidence="2">Ig-like domain-containing protein</fullName>
    </recommendedName>
</protein>
<dbReference type="Proteomes" id="UP000194236">
    <property type="component" value="Unassembled WGS sequence"/>
</dbReference>
<reference evidence="3 4" key="1">
    <citation type="submission" date="2017-03" db="EMBL/GenBank/DDBJ databases">
        <title>Genome Survey of Euroglyphus maynei.</title>
        <authorList>
            <person name="Arlian L.G."/>
            <person name="Morgan M.S."/>
            <person name="Rider S.D."/>
        </authorList>
    </citation>
    <scope>NUCLEOTIDE SEQUENCE [LARGE SCALE GENOMIC DNA]</scope>
    <source>
        <strain evidence="3">Arlian Lab</strain>
        <tissue evidence="3">Whole body</tissue>
    </source>
</reference>
<keyword evidence="1" id="KW-1015">Disulfide bond</keyword>
<proteinExistence type="predicted"/>
<dbReference type="EMBL" id="MUJZ01027671">
    <property type="protein sequence ID" value="OTF78489.1"/>
    <property type="molecule type" value="Genomic_DNA"/>
</dbReference>
<dbReference type="AlphaFoldDB" id="A0A1Y3BC91"/>
<dbReference type="PROSITE" id="PS50835">
    <property type="entry name" value="IG_LIKE"/>
    <property type="match status" value="1"/>
</dbReference>
<organism evidence="3 4">
    <name type="scientific">Euroglyphus maynei</name>
    <name type="common">Mayne's house dust mite</name>
    <dbReference type="NCBI Taxonomy" id="6958"/>
    <lineage>
        <taxon>Eukaryota</taxon>
        <taxon>Metazoa</taxon>
        <taxon>Ecdysozoa</taxon>
        <taxon>Arthropoda</taxon>
        <taxon>Chelicerata</taxon>
        <taxon>Arachnida</taxon>
        <taxon>Acari</taxon>
        <taxon>Acariformes</taxon>
        <taxon>Sarcoptiformes</taxon>
        <taxon>Astigmata</taxon>
        <taxon>Psoroptidia</taxon>
        <taxon>Analgoidea</taxon>
        <taxon>Pyroglyphidae</taxon>
        <taxon>Pyroglyphinae</taxon>
        <taxon>Euroglyphus</taxon>
    </lineage>
</organism>
<dbReference type="InterPro" id="IPR013162">
    <property type="entry name" value="CD80_C2-set"/>
</dbReference>
<gene>
    <name evidence="3" type="ORF">BLA29_004206</name>
</gene>
<evidence type="ECO:0000259" key="2">
    <source>
        <dbReference type="PROSITE" id="PS50835"/>
    </source>
</evidence>
<dbReference type="InterPro" id="IPR013783">
    <property type="entry name" value="Ig-like_fold"/>
</dbReference>
<dbReference type="Pfam" id="PF08205">
    <property type="entry name" value="C2-set_2"/>
    <property type="match status" value="1"/>
</dbReference>
<accession>A0A1Y3BC91</accession>
<evidence type="ECO:0000256" key="1">
    <source>
        <dbReference type="ARBA" id="ARBA00023157"/>
    </source>
</evidence>
<evidence type="ECO:0000313" key="3">
    <source>
        <dbReference type="EMBL" id="OTF78489.1"/>
    </source>
</evidence>
<sequence>MFLLSKFFCQFFFLQVPPNKVSIKLAPKQPMAGTQLEILCETGSSNPQSMITWWRDGFMLTGHQDGIHDGLYGGKITRNILRLNVSSQDDGSVITCQGMLYCFKYF</sequence>
<dbReference type="InterPro" id="IPR036179">
    <property type="entry name" value="Ig-like_dom_sf"/>
</dbReference>
<dbReference type="Gene3D" id="2.60.40.10">
    <property type="entry name" value="Immunoglobulins"/>
    <property type="match status" value="1"/>
</dbReference>
<evidence type="ECO:0000313" key="4">
    <source>
        <dbReference type="Proteomes" id="UP000194236"/>
    </source>
</evidence>
<name>A0A1Y3BC91_EURMA</name>
<dbReference type="OrthoDB" id="6428671at2759"/>
<feature type="domain" description="Ig-like" evidence="2">
    <location>
        <begin position="18"/>
        <end position="97"/>
    </location>
</feature>
<comment type="caution">
    <text evidence="3">The sequence shown here is derived from an EMBL/GenBank/DDBJ whole genome shotgun (WGS) entry which is preliminary data.</text>
</comment>
<dbReference type="InterPro" id="IPR007110">
    <property type="entry name" value="Ig-like_dom"/>
</dbReference>
<dbReference type="SUPFAM" id="SSF48726">
    <property type="entry name" value="Immunoglobulin"/>
    <property type="match status" value="1"/>
</dbReference>
<keyword evidence="4" id="KW-1185">Reference proteome</keyword>